<keyword evidence="2" id="KW-1133">Transmembrane helix</keyword>
<dbReference type="RefSeq" id="WP_189115883.1">
    <property type="nucleotide sequence ID" value="NZ_BMQC01000023.1"/>
</dbReference>
<keyword evidence="2" id="KW-0472">Membrane</keyword>
<name>A0A8J3BUZ4_9ACTN</name>
<comment type="caution">
    <text evidence="3">The sequence shown here is derived from an EMBL/GenBank/DDBJ whole genome shotgun (WGS) entry which is preliminary data.</text>
</comment>
<sequence>MTTAIEAPDTSTAPDSPATSPAGRPRGRRAAAYVGGAVAAGAVGALLGWQGPALLDGFGAGYVGQPAAALAEDLRCTGYQPLRADSGTYPHHERGTCALDGTRVTVVTFDRASDVTAFTTLMNGVVPLMHPTWRQATIATGEGWAAFDTASMTQGVAETAVLRVGAGATHVVPSR</sequence>
<reference evidence="3" key="1">
    <citation type="journal article" date="2014" name="Int. J. Syst. Evol. Microbiol.">
        <title>Complete genome sequence of Corynebacterium casei LMG S-19264T (=DSM 44701T), isolated from a smear-ripened cheese.</title>
        <authorList>
            <consortium name="US DOE Joint Genome Institute (JGI-PGF)"/>
            <person name="Walter F."/>
            <person name="Albersmeier A."/>
            <person name="Kalinowski J."/>
            <person name="Ruckert C."/>
        </authorList>
    </citation>
    <scope>NUCLEOTIDE SEQUENCE</scope>
    <source>
        <strain evidence="3">JCM 3091</strain>
    </source>
</reference>
<keyword evidence="2" id="KW-0812">Transmembrane</keyword>
<keyword evidence="4" id="KW-1185">Reference proteome</keyword>
<proteinExistence type="predicted"/>
<organism evidence="3 4">
    <name type="scientific">Pilimelia terevasa</name>
    <dbReference type="NCBI Taxonomy" id="53372"/>
    <lineage>
        <taxon>Bacteria</taxon>
        <taxon>Bacillati</taxon>
        <taxon>Actinomycetota</taxon>
        <taxon>Actinomycetes</taxon>
        <taxon>Micromonosporales</taxon>
        <taxon>Micromonosporaceae</taxon>
        <taxon>Pilimelia</taxon>
    </lineage>
</organism>
<protein>
    <submittedName>
        <fullName evidence="3">Uncharacterized protein</fullName>
    </submittedName>
</protein>
<evidence type="ECO:0000256" key="1">
    <source>
        <dbReference type="SAM" id="MobiDB-lite"/>
    </source>
</evidence>
<reference evidence="3" key="2">
    <citation type="submission" date="2020-09" db="EMBL/GenBank/DDBJ databases">
        <authorList>
            <person name="Sun Q."/>
            <person name="Ohkuma M."/>
        </authorList>
    </citation>
    <scope>NUCLEOTIDE SEQUENCE</scope>
    <source>
        <strain evidence="3">JCM 3091</strain>
    </source>
</reference>
<feature type="compositionally biased region" description="Polar residues" evidence="1">
    <location>
        <begin position="1"/>
        <end position="19"/>
    </location>
</feature>
<feature type="region of interest" description="Disordered" evidence="1">
    <location>
        <begin position="1"/>
        <end position="27"/>
    </location>
</feature>
<feature type="transmembrane region" description="Helical" evidence="2">
    <location>
        <begin position="30"/>
        <end position="49"/>
    </location>
</feature>
<dbReference type="EMBL" id="BMQC01000023">
    <property type="protein sequence ID" value="GGK42943.1"/>
    <property type="molecule type" value="Genomic_DNA"/>
</dbReference>
<dbReference type="Proteomes" id="UP000662200">
    <property type="component" value="Unassembled WGS sequence"/>
</dbReference>
<evidence type="ECO:0000313" key="3">
    <source>
        <dbReference type="EMBL" id="GGK42943.1"/>
    </source>
</evidence>
<evidence type="ECO:0000256" key="2">
    <source>
        <dbReference type="SAM" id="Phobius"/>
    </source>
</evidence>
<dbReference type="AlphaFoldDB" id="A0A8J3BUZ4"/>
<gene>
    <name evidence="3" type="ORF">GCM10010124_39710</name>
</gene>
<accession>A0A8J3BUZ4</accession>
<evidence type="ECO:0000313" key="4">
    <source>
        <dbReference type="Proteomes" id="UP000662200"/>
    </source>
</evidence>